<comment type="caution">
    <text evidence="1">The sequence shown here is derived from an EMBL/GenBank/DDBJ whole genome shotgun (WGS) entry which is preliminary data.</text>
</comment>
<dbReference type="AlphaFoldDB" id="A0A317ZLX4"/>
<organism evidence="1 2">
    <name type="scientific">Coraliomargarita sinensis</name>
    <dbReference type="NCBI Taxonomy" id="2174842"/>
    <lineage>
        <taxon>Bacteria</taxon>
        <taxon>Pseudomonadati</taxon>
        <taxon>Verrucomicrobiota</taxon>
        <taxon>Opitutia</taxon>
        <taxon>Puniceicoccales</taxon>
        <taxon>Coraliomargaritaceae</taxon>
        <taxon>Coraliomargarita</taxon>
    </lineage>
</organism>
<evidence type="ECO:0000313" key="1">
    <source>
        <dbReference type="EMBL" id="PXA04819.1"/>
    </source>
</evidence>
<gene>
    <name evidence="1" type="ORF">DDZ13_06545</name>
</gene>
<keyword evidence="2" id="KW-1185">Reference proteome</keyword>
<reference evidence="1 2" key="1">
    <citation type="submission" date="2018-05" db="EMBL/GenBank/DDBJ databases">
        <title>Coraliomargarita sinensis sp. nov., isolated from a marine solar saltern.</title>
        <authorList>
            <person name="Zhou L.Y."/>
        </authorList>
    </citation>
    <scope>NUCLEOTIDE SEQUENCE [LARGE SCALE GENOMIC DNA]</scope>
    <source>
        <strain evidence="1 2">WN38</strain>
    </source>
</reference>
<dbReference type="EMBL" id="QHJQ01000003">
    <property type="protein sequence ID" value="PXA04819.1"/>
    <property type="molecule type" value="Genomic_DNA"/>
</dbReference>
<dbReference type="RefSeq" id="WP_110130625.1">
    <property type="nucleotide sequence ID" value="NZ_QHJQ01000003.1"/>
</dbReference>
<dbReference type="Proteomes" id="UP000247099">
    <property type="component" value="Unassembled WGS sequence"/>
</dbReference>
<sequence length="67" mass="7784">MPRKRLFDLLGEIPVDPRTLEKAVRESGIRITRVGRSGPLVSQEDFERIQREGIPYYKDKITTEGIR</sequence>
<evidence type="ECO:0000313" key="2">
    <source>
        <dbReference type="Proteomes" id="UP000247099"/>
    </source>
</evidence>
<proteinExistence type="predicted"/>
<name>A0A317ZLX4_9BACT</name>
<accession>A0A317ZLX4</accession>
<protein>
    <submittedName>
        <fullName evidence="1">Uncharacterized protein</fullName>
    </submittedName>
</protein>
<dbReference type="InParanoid" id="A0A317ZLX4"/>